<dbReference type="Gene3D" id="1.10.10.10">
    <property type="entry name" value="Winged helix-like DNA-binding domain superfamily/Winged helix DNA-binding domain"/>
    <property type="match status" value="1"/>
</dbReference>
<dbReference type="InterPro" id="IPR028978">
    <property type="entry name" value="Chorismate_lyase_/UTRA_dom_sf"/>
</dbReference>
<organism evidence="5 6">
    <name type="scientific">Schaalia naturae</name>
    <dbReference type="NCBI Taxonomy" id="635203"/>
    <lineage>
        <taxon>Bacteria</taxon>
        <taxon>Bacillati</taxon>
        <taxon>Actinomycetota</taxon>
        <taxon>Actinomycetes</taxon>
        <taxon>Actinomycetales</taxon>
        <taxon>Actinomycetaceae</taxon>
        <taxon>Schaalia</taxon>
    </lineage>
</organism>
<dbReference type="SUPFAM" id="SSF64288">
    <property type="entry name" value="Chorismate lyase-like"/>
    <property type="match status" value="1"/>
</dbReference>
<sequence>MKKYDLIAKDLSALIATKNPGDRIPSEQELVAQYAVSAMTIRRALQVLLSAGRIEGIPGKGTFVRTPTVMRSLSSNSFTEAMRAAGKTASSRLVSASITAATDREREALGLAEDGYVIRIERVRLGDDVPLCHEIASLPAERFPGLLGQDLEGSLYALLRQRYSTVVARSRFEVEATLPGAEAAAHLSIARQTPCLRTLNDSWDEDGAPVEHTISLYRGDSYHLVLESGRQPASGS</sequence>
<gene>
    <name evidence="5" type="ORF">ACFQWG_01825</name>
</gene>
<dbReference type="CDD" id="cd07377">
    <property type="entry name" value="WHTH_GntR"/>
    <property type="match status" value="1"/>
</dbReference>
<dbReference type="Pfam" id="PF00392">
    <property type="entry name" value="GntR"/>
    <property type="match status" value="1"/>
</dbReference>
<proteinExistence type="predicted"/>
<evidence type="ECO:0000256" key="2">
    <source>
        <dbReference type="ARBA" id="ARBA00023125"/>
    </source>
</evidence>
<reference evidence="6" key="1">
    <citation type="journal article" date="2019" name="Int. J. Syst. Evol. Microbiol.">
        <title>The Global Catalogue of Microorganisms (GCM) 10K type strain sequencing project: providing services to taxonomists for standard genome sequencing and annotation.</title>
        <authorList>
            <consortium name="The Broad Institute Genomics Platform"/>
            <consortium name="The Broad Institute Genome Sequencing Center for Infectious Disease"/>
            <person name="Wu L."/>
            <person name="Ma J."/>
        </authorList>
    </citation>
    <scope>NUCLEOTIDE SEQUENCE [LARGE SCALE GENOMIC DNA]</scope>
    <source>
        <strain evidence="6">CCUG 56698</strain>
    </source>
</reference>
<dbReference type="PROSITE" id="PS50949">
    <property type="entry name" value="HTH_GNTR"/>
    <property type="match status" value="1"/>
</dbReference>
<comment type="caution">
    <text evidence="5">The sequence shown here is derived from an EMBL/GenBank/DDBJ whole genome shotgun (WGS) entry which is preliminary data.</text>
</comment>
<evidence type="ECO:0000313" key="6">
    <source>
        <dbReference type="Proteomes" id="UP001596527"/>
    </source>
</evidence>
<dbReference type="InterPro" id="IPR000524">
    <property type="entry name" value="Tscrpt_reg_HTH_GntR"/>
</dbReference>
<dbReference type="SMART" id="SM00866">
    <property type="entry name" value="UTRA"/>
    <property type="match status" value="1"/>
</dbReference>
<name>A0ABW2SJ75_9ACTO</name>
<dbReference type="PANTHER" id="PTHR44846">
    <property type="entry name" value="MANNOSYL-D-GLYCERATE TRANSPORT/METABOLISM SYSTEM REPRESSOR MNGR-RELATED"/>
    <property type="match status" value="1"/>
</dbReference>
<keyword evidence="1" id="KW-0805">Transcription regulation</keyword>
<keyword evidence="2" id="KW-0238">DNA-binding</keyword>
<dbReference type="SMART" id="SM00345">
    <property type="entry name" value="HTH_GNTR"/>
    <property type="match status" value="1"/>
</dbReference>
<dbReference type="PRINTS" id="PR00035">
    <property type="entry name" value="HTHGNTR"/>
</dbReference>
<dbReference type="InterPro" id="IPR011663">
    <property type="entry name" value="UTRA"/>
</dbReference>
<dbReference type="InterPro" id="IPR050679">
    <property type="entry name" value="Bact_HTH_transcr_reg"/>
</dbReference>
<dbReference type="Proteomes" id="UP001596527">
    <property type="component" value="Unassembled WGS sequence"/>
</dbReference>
<accession>A0ABW2SJ75</accession>
<protein>
    <submittedName>
        <fullName evidence="5">GntR family transcriptional regulator</fullName>
    </submittedName>
</protein>
<evidence type="ECO:0000313" key="5">
    <source>
        <dbReference type="EMBL" id="MFC7579965.1"/>
    </source>
</evidence>
<keyword evidence="6" id="KW-1185">Reference proteome</keyword>
<evidence type="ECO:0000256" key="3">
    <source>
        <dbReference type="ARBA" id="ARBA00023163"/>
    </source>
</evidence>
<evidence type="ECO:0000259" key="4">
    <source>
        <dbReference type="PROSITE" id="PS50949"/>
    </source>
</evidence>
<dbReference type="Gene3D" id="3.40.1410.10">
    <property type="entry name" value="Chorismate lyase-like"/>
    <property type="match status" value="1"/>
</dbReference>
<dbReference type="PANTHER" id="PTHR44846:SF1">
    <property type="entry name" value="MANNOSYL-D-GLYCERATE TRANSPORT_METABOLISM SYSTEM REPRESSOR MNGR-RELATED"/>
    <property type="match status" value="1"/>
</dbReference>
<keyword evidence="3" id="KW-0804">Transcription</keyword>
<dbReference type="SUPFAM" id="SSF46785">
    <property type="entry name" value="Winged helix' DNA-binding domain"/>
    <property type="match status" value="1"/>
</dbReference>
<evidence type="ECO:0000256" key="1">
    <source>
        <dbReference type="ARBA" id="ARBA00023015"/>
    </source>
</evidence>
<dbReference type="InterPro" id="IPR036390">
    <property type="entry name" value="WH_DNA-bd_sf"/>
</dbReference>
<dbReference type="EMBL" id="JBHTEF010000001">
    <property type="protein sequence ID" value="MFC7579965.1"/>
    <property type="molecule type" value="Genomic_DNA"/>
</dbReference>
<dbReference type="Pfam" id="PF07702">
    <property type="entry name" value="UTRA"/>
    <property type="match status" value="1"/>
</dbReference>
<dbReference type="InterPro" id="IPR036388">
    <property type="entry name" value="WH-like_DNA-bd_sf"/>
</dbReference>
<dbReference type="RefSeq" id="WP_380971574.1">
    <property type="nucleotide sequence ID" value="NZ_JBHTEF010000001.1"/>
</dbReference>
<feature type="domain" description="HTH gntR-type" evidence="4">
    <location>
        <begin position="1"/>
        <end position="67"/>
    </location>
</feature>